<dbReference type="PANTHER" id="PTHR42781">
    <property type="entry name" value="SPERMIDINE/PUTRESCINE IMPORT ATP-BINDING PROTEIN POTA"/>
    <property type="match status" value="1"/>
</dbReference>
<dbReference type="EMBL" id="JANFXK010000016">
    <property type="protein sequence ID" value="MCQ4637806.1"/>
    <property type="molecule type" value="Genomic_DNA"/>
</dbReference>
<dbReference type="RefSeq" id="WP_256132987.1">
    <property type="nucleotide sequence ID" value="NZ_JANFXK010000016.1"/>
</dbReference>
<comment type="caution">
    <text evidence="5">The sequence shown here is derived from an EMBL/GenBank/DDBJ whole genome shotgun (WGS) entry which is preliminary data.</text>
</comment>
<evidence type="ECO:0000313" key="5">
    <source>
        <dbReference type="EMBL" id="MCQ4637806.1"/>
    </source>
</evidence>
<dbReference type="Proteomes" id="UP001524502">
    <property type="component" value="Unassembled WGS sequence"/>
</dbReference>
<keyword evidence="6" id="KW-1185">Reference proteome</keyword>
<dbReference type="PANTHER" id="PTHR42781:SF4">
    <property type="entry name" value="SPERMIDINE_PUTRESCINE IMPORT ATP-BINDING PROTEIN POTA"/>
    <property type="match status" value="1"/>
</dbReference>
<dbReference type="InterPro" id="IPR027417">
    <property type="entry name" value="P-loop_NTPase"/>
</dbReference>
<dbReference type="InterPro" id="IPR003439">
    <property type="entry name" value="ABC_transporter-like_ATP-bd"/>
</dbReference>
<dbReference type="GO" id="GO:0005524">
    <property type="term" value="F:ATP binding"/>
    <property type="evidence" value="ECO:0007669"/>
    <property type="project" value="UniProtKB-KW"/>
</dbReference>
<name>A0ABT1RRI1_9FIRM</name>
<dbReference type="PROSITE" id="PS00211">
    <property type="entry name" value="ABC_TRANSPORTER_1"/>
    <property type="match status" value="1"/>
</dbReference>
<sequence length="243" mass="27387">MDMIKLEHIVKSFGGRRILDDLSLSVREGEFLTVIGRSGCGKTTMLKMINGLHQPDSGKVFIEGQDISEIDIIGLRRRIGYVIQNKGLFPHMTVEKNITYVPVISGRKDKEENRRLARRLIETVGLEEDMLNRYPSELSGGQQQRVGIARALAADARIMLMDEPFGALDEITKQAMQEEIAALKRKLGITIVFITHDIREAMKLGDRVLVMDQGRILQLDTPQEIRSNPAHPFVKQLVGSRVE</sequence>
<dbReference type="InterPro" id="IPR050093">
    <property type="entry name" value="ABC_SmlMolc_Importer"/>
</dbReference>
<protein>
    <submittedName>
        <fullName evidence="5">ABC transporter ATP-binding protein</fullName>
    </submittedName>
</protein>
<evidence type="ECO:0000313" key="6">
    <source>
        <dbReference type="Proteomes" id="UP001524502"/>
    </source>
</evidence>
<dbReference type="PROSITE" id="PS50893">
    <property type="entry name" value="ABC_TRANSPORTER_2"/>
    <property type="match status" value="1"/>
</dbReference>
<keyword evidence="1" id="KW-0813">Transport</keyword>
<keyword evidence="3 5" id="KW-0067">ATP-binding</keyword>
<dbReference type="Pfam" id="PF00005">
    <property type="entry name" value="ABC_tran"/>
    <property type="match status" value="1"/>
</dbReference>
<proteinExistence type="predicted"/>
<accession>A0ABT1RRI1</accession>
<reference evidence="5 6" key="1">
    <citation type="submission" date="2022-06" db="EMBL/GenBank/DDBJ databases">
        <title>Isolation of gut microbiota from human fecal samples.</title>
        <authorList>
            <person name="Pamer E.G."/>
            <person name="Barat B."/>
            <person name="Waligurski E."/>
            <person name="Medina S."/>
            <person name="Paddock L."/>
            <person name="Mostad J."/>
        </authorList>
    </citation>
    <scope>NUCLEOTIDE SEQUENCE [LARGE SCALE GENOMIC DNA]</scope>
    <source>
        <strain evidence="5 6">SL.3.17</strain>
    </source>
</reference>
<dbReference type="SUPFAM" id="SSF52540">
    <property type="entry name" value="P-loop containing nucleoside triphosphate hydrolases"/>
    <property type="match status" value="1"/>
</dbReference>
<dbReference type="InterPro" id="IPR017871">
    <property type="entry name" value="ABC_transporter-like_CS"/>
</dbReference>
<evidence type="ECO:0000256" key="2">
    <source>
        <dbReference type="ARBA" id="ARBA00022741"/>
    </source>
</evidence>
<keyword evidence="2" id="KW-0547">Nucleotide-binding</keyword>
<feature type="domain" description="ABC transporter" evidence="4">
    <location>
        <begin position="4"/>
        <end position="238"/>
    </location>
</feature>
<organism evidence="5 6">
    <name type="scientific">Anaerovorax odorimutans</name>
    <dbReference type="NCBI Taxonomy" id="109327"/>
    <lineage>
        <taxon>Bacteria</taxon>
        <taxon>Bacillati</taxon>
        <taxon>Bacillota</taxon>
        <taxon>Clostridia</taxon>
        <taxon>Peptostreptococcales</taxon>
        <taxon>Anaerovoracaceae</taxon>
        <taxon>Anaerovorax</taxon>
    </lineage>
</organism>
<dbReference type="SMART" id="SM00382">
    <property type="entry name" value="AAA"/>
    <property type="match status" value="1"/>
</dbReference>
<dbReference type="Gene3D" id="3.40.50.300">
    <property type="entry name" value="P-loop containing nucleotide triphosphate hydrolases"/>
    <property type="match status" value="1"/>
</dbReference>
<evidence type="ECO:0000256" key="1">
    <source>
        <dbReference type="ARBA" id="ARBA00022448"/>
    </source>
</evidence>
<gene>
    <name evidence="5" type="ORF">NE619_13810</name>
</gene>
<evidence type="ECO:0000259" key="4">
    <source>
        <dbReference type="PROSITE" id="PS50893"/>
    </source>
</evidence>
<evidence type="ECO:0000256" key="3">
    <source>
        <dbReference type="ARBA" id="ARBA00022840"/>
    </source>
</evidence>
<dbReference type="InterPro" id="IPR003593">
    <property type="entry name" value="AAA+_ATPase"/>
</dbReference>